<protein>
    <submittedName>
        <fullName evidence="3">DUF2892 domain-containing protein</fullName>
    </submittedName>
</protein>
<evidence type="ECO:0000259" key="2">
    <source>
        <dbReference type="Pfam" id="PF11127"/>
    </source>
</evidence>
<keyword evidence="4" id="KW-1185">Reference proteome</keyword>
<organism evidence="3 4">
    <name type="scientific">Paenibacillus ehimensis</name>
    <dbReference type="NCBI Taxonomy" id="79264"/>
    <lineage>
        <taxon>Bacteria</taxon>
        <taxon>Bacillati</taxon>
        <taxon>Bacillota</taxon>
        <taxon>Bacilli</taxon>
        <taxon>Bacillales</taxon>
        <taxon>Paenibacillaceae</taxon>
        <taxon>Paenibacillus</taxon>
    </lineage>
</organism>
<sequence length="97" mass="10954">MDLIGWLPYSVATHAGASFTFIRCIRYAGSNAFHREENHRRFDLVFRIVAGLALLSLLFLLEGEIKYLGLIGIPLLYTALTRKCLINRLLGINSCKL</sequence>
<evidence type="ECO:0000313" key="4">
    <source>
        <dbReference type="Proteomes" id="UP001168883"/>
    </source>
</evidence>
<feature type="transmembrane region" description="Helical" evidence="1">
    <location>
        <begin position="44"/>
        <end position="61"/>
    </location>
</feature>
<reference evidence="3" key="1">
    <citation type="submission" date="2023-07" db="EMBL/GenBank/DDBJ databases">
        <authorList>
            <person name="Aktuganov G."/>
            <person name="Boyko T."/>
            <person name="Delegan Y."/>
            <person name="Galimzianova N."/>
            <person name="Gilvanova E."/>
            <person name="Korobov V."/>
            <person name="Kuzmina L."/>
            <person name="Melentiev A."/>
            <person name="Milman P."/>
            <person name="Ryabova A."/>
            <person name="Stupak E."/>
            <person name="Yasakov T."/>
            <person name="Zharikova N."/>
            <person name="Zhurenko E."/>
        </authorList>
    </citation>
    <scope>NUCLEOTIDE SEQUENCE</scope>
    <source>
        <strain evidence="3">IB-739</strain>
    </source>
</reference>
<accession>A0ABT8V7B8</accession>
<gene>
    <name evidence="3" type="ORF">Q3C12_10050</name>
</gene>
<dbReference type="EMBL" id="JAUMKJ010000010">
    <property type="protein sequence ID" value="MDO3677340.1"/>
    <property type="molecule type" value="Genomic_DNA"/>
</dbReference>
<evidence type="ECO:0000313" key="3">
    <source>
        <dbReference type="EMBL" id="MDO3677340.1"/>
    </source>
</evidence>
<dbReference type="Pfam" id="PF11127">
    <property type="entry name" value="YgaP-like_TM"/>
    <property type="match status" value="1"/>
</dbReference>
<keyword evidence="1" id="KW-1133">Transmembrane helix</keyword>
<comment type="caution">
    <text evidence="3">The sequence shown here is derived from an EMBL/GenBank/DDBJ whole genome shotgun (WGS) entry which is preliminary data.</text>
</comment>
<name>A0ABT8V7B8_9BACL</name>
<feature type="domain" description="Inner membrane protein YgaP-like transmembrane" evidence="2">
    <location>
        <begin position="43"/>
        <end position="96"/>
    </location>
</feature>
<keyword evidence="1" id="KW-0472">Membrane</keyword>
<dbReference type="InterPro" id="IPR021309">
    <property type="entry name" value="YgaP-like_TM"/>
</dbReference>
<keyword evidence="1" id="KW-0812">Transmembrane</keyword>
<feature type="transmembrane region" description="Helical" evidence="1">
    <location>
        <begin position="6"/>
        <end position="24"/>
    </location>
</feature>
<evidence type="ECO:0000256" key="1">
    <source>
        <dbReference type="SAM" id="Phobius"/>
    </source>
</evidence>
<proteinExistence type="predicted"/>
<dbReference type="Proteomes" id="UP001168883">
    <property type="component" value="Unassembled WGS sequence"/>
</dbReference>
<dbReference type="RefSeq" id="WP_302878091.1">
    <property type="nucleotide sequence ID" value="NZ_JAUMKJ010000010.1"/>
</dbReference>